<organism evidence="2 3">
    <name type="scientific">Veillonella criceti</name>
    <dbReference type="NCBI Taxonomy" id="103891"/>
    <lineage>
        <taxon>Bacteria</taxon>
        <taxon>Bacillati</taxon>
        <taxon>Bacillota</taxon>
        <taxon>Negativicutes</taxon>
        <taxon>Veillonellales</taxon>
        <taxon>Veillonellaceae</taxon>
        <taxon>Veillonella</taxon>
    </lineage>
</organism>
<evidence type="ECO:0000313" key="3">
    <source>
        <dbReference type="Proteomes" id="UP000255367"/>
    </source>
</evidence>
<reference evidence="2 3" key="1">
    <citation type="submission" date="2018-06" db="EMBL/GenBank/DDBJ databases">
        <authorList>
            <consortium name="Pathogen Informatics"/>
            <person name="Doyle S."/>
        </authorList>
    </citation>
    <scope>NUCLEOTIDE SEQUENCE [LARGE SCALE GENOMIC DNA]</scope>
    <source>
        <strain evidence="2 3">NCTC12020</strain>
    </source>
</reference>
<dbReference type="OrthoDB" id="1629413at2"/>
<dbReference type="RefSeq" id="WP_115309726.1">
    <property type="nucleotide sequence ID" value="NZ_UHIO01000001.1"/>
</dbReference>
<keyword evidence="3" id="KW-1185">Reference proteome</keyword>
<dbReference type="EMBL" id="UHIO01000001">
    <property type="protein sequence ID" value="SUP41095.1"/>
    <property type="molecule type" value="Genomic_DNA"/>
</dbReference>
<dbReference type="Proteomes" id="UP000255367">
    <property type="component" value="Unassembled WGS sequence"/>
</dbReference>
<protein>
    <submittedName>
        <fullName evidence="2">Uncharacterized protein</fullName>
    </submittedName>
</protein>
<name>A0A380NHV6_9FIRM</name>
<dbReference type="AlphaFoldDB" id="A0A380NHV6"/>
<evidence type="ECO:0000256" key="1">
    <source>
        <dbReference type="SAM" id="Phobius"/>
    </source>
</evidence>
<proteinExistence type="predicted"/>
<feature type="transmembrane region" description="Helical" evidence="1">
    <location>
        <begin position="42"/>
        <end position="61"/>
    </location>
</feature>
<feature type="transmembrane region" description="Helical" evidence="1">
    <location>
        <begin position="7"/>
        <end position="30"/>
    </location>
</feature>
<keyword evidence="1" id="KW-0472">Membrane</keyword>
<gene>
    <name evidence="2" type="ORF">NCTC12020_00481</name>
</gene>
<feature type="transmembrane region" description="Helical" evidence="1">
    <location>
        <begin position="129"/>
        <end position="148"/>
    </location>
</feature>
<feature type="transmembrane region" description="Helical" evidence="1">
    <location>
        <begin position="82"/>
        <end position="109"/>
    </location>
</feature>
<accession>A0A380NHV6</accession>
<keyword evidence="1" id="KW-1133">Transmembrane helix</keyword>
<sequence>MRDYVRFGWRACFASIGFDLVSLAVVFFSYKWLYHLLPGDKFHIVAGIILFVVITVFALLCRPFYVKGLTTRFPDTHISKSAFLFILYAIALVLAIVLALFYIAVVALFMTELQAGQVSDNEMITRFSLIFMALSSAAYFYFLLYATASAEYVWRKYLQHKVETLDDKTISTML</sequence>
<evidence type="ECO:0000313" key="2">
    <source>
        <dbReference type="EMBL" id="SUP41095.1"/>
    </source>
</evidence>
<keyword evidence="1" id="KW-0812">Transmembrane</keyword>